<dbReference type="PANTHER" id="PTHR43169">
    <property type="entry name" value="EXSB FAMILY PROTEIN"/>
    <property type="match status" value="1"/>
</dbReference>
<keyword evidence="1" id="KW-0614">Plasmid</keyword>
<evidence type="ECO:0000313" key="2">
    <source>
        <dbReference type="Proteomes" id="UP000294215"/>
    </source>
</evidence>
<gene>
    <name evidence="1" type="ORF">ELH40_28245</name>
</gene>
<sequence>MPLILADIIAGPSAIAVSGGVDSMTLAVFAHRLLGRDSIAMMHAMSPAVPPEASERVRHWARSEGWDLHILDAGEFGDPNYIANPVNRCFFCKSNLYGSIAKFTDRQIFSGANTDDLGEYRPGLDAARDSNVRHPYLEIGMGKADVRLLSRALNMGALAELPASPCLSSRVETKIPIDPDILKSINAAESIAKDVLRPNTVRCRVRHDSIVIELDEDSLARVDPVIMDGVTVEVAKLFLPVLSPRPIRFQPYRNGSAFIGARP</sequence>
<name>A0AB38HXE2_9HYPH</name>
<dbReference type="Gene3D" id="3.40.50.620">
    <property type="entry name" value="HUPs"/>
    <property type="match status" value="1"/>
</dbReference>
<geneLocation type="plasmid" evidence="1">
    <name>pSM92_Rh01</name>
</geneLocation>
<dbReference type="AlphaFoldDB" id="A0AB38HXE2"/>
<proteinExistence type="predicted"/>
<reference evidence="1 2" key="1">
    <citation type="submission" date="2019-02" db="EMBL/GenBank/DDBJ databases">
        <title>The genomic architecture of introgression among sibling species of bacteria.</title>
        <authorList>
            <person name="Cavassim M.I.A."/>
            <person name="Moeskjaer S."/>
            <person name="Moslemi C."/>
            <person name="Fields B."/>
            <person name="Bachmann A."/>
            <person name="Vilhjalmsson B."/>
            <person name="Schierup M.H."/>
            <person name="Young J.P.W."/>
            <person name="Andersen S.U."/>
        </authorList>
    </citation>
    <scope>NUCLEOTIDE SEQUENCE [LARGE SCALE GENOMIC DNA]</scope>
    <source>
        <strain evidence="1 2">SM92</strain>
        <plasmid evidence="1">pSM92_Rh01</plasmid>
    </source>
</reference>
<dbReference type="Proteomes" id="UP000294215">
    <property type="component" value="Unassembled WGS sequence"/>
</dbReference>
<dbReference type="RefSeq" id="WP_130690603.1">
    <property type="nucleotide sequence ID" value="NZ_SIMR01000002.1"/>
</dbReference>
<protein>
    <submittedName>
        <fullName evidence="1">Adenine nucleotide alpha hydrolase</fullName>
    </submittedName>
</protein>
<dbReference type="PANTHER" id="PTHR43169:SF2">
    <property type="entry name" value="NAD_GMP SYNTHASE DOMAIN-CONTAINING PROTEIN"/>
    <property type="match status" value="1"/>
</dbReference>
<organism evidence="1 2">
    <name type="scientific">Rhizobium ruizarguesonis</name>
    <dbReference type="NCBI Taxonomy" id="2081791"/>
    <lineage>
        <taxon>Bacteria</taxon>
        <taxon>Pseudomonadati</taxon>
        <taxon>Pseudomonadota</taxon>
        <taxon>Alphaproteobacteria</taxon>
        <taxon>Hyphomicrobiales</taxon>
        <taxon>Rhizobiaceae</taxon>
        <taxon>Rhizobium/Agrobacterium group</taxon>
        <taxon>Rhizobium</taxon>
    </lineage>
</organism>
<dbReference type="InterPro" id="IPR014729">
    <property type="entry name" value="Rossmann-like_a/b/a_fold"/>
</dbReference>
<keyword evidence="1" id="KW-0378">Hydrolase</keyword>
<evidence type="ECO:0000313" key="1">
    <source>
        <dbReference type="EMBL" id="TBC07166.1"/>
    </source>
</evidence>
<dbReference type="InterPro" id="IPR052188">
    <property type="entry name" value="Ni-pincer_cofactor_biosynth"/>
</dbReference>
<comment type="caution">
    <text evidence="1">The sequence shown here is derived from an EMBL/GenBank/DDBJ whole genome shotgun (WGS) entry which is preliminary data.</text>
</comment>
<dbReference type="SUPFAM" id="SSF52402">
    <property type="entry name" value="Adenine nucleotide alpha hydrolases-like"/>
    <property type="match status" value="1"/>
</dbReference>
<dbReference type="GO" id="GO:0016787">
    <property type="term" value="F:hydrolase activity"/>
    <property type="evidence" value="ECO:0007669"/>
    <property type="project" value="UniProtKB-KW"/>
</dbReference>
<dbReference type="EMBL" id="SIMR01000002">
    <property type="protein sequence ID" value="TBC07166.1"/>
    <property type="molecule type" value="Genomic_DNA"/>
</dbReference>
<accession>A0AB38HXE2</accession>